<evidence type="ECO:0000313" key="3">
    <source>
        <dbReference type="Proteomes" id="UP000189681"/>
    </source>
</evidence>
<keyword evidence="1" id="KW-1133">Transmembrane helix</keyword>
<gene>
    <name evidence="2" type="ORF">AYP45_01220</name>
</gene>
<protein>
    <submittedName>
        <fullName evidence="2">Uncharacterized protein</fullName>
    </submittedName>
</protein>
<proteinExistence type="predicted"/>
<dbReference type="EMBL" id="AYTS01000013">
    <property type="protein sequence ID" value="OOP57781.1"/>
    <property type="molecule type" value="Genomic_DNA"/>
</dbReference>
<keyword evidence="1" id="KW-0812">Transmembrane</keyword>
<evidence type="ECO:0000313" key="2">
    <source>
        <dbReference type="EMBL" id="OOP57781.1"/>
    </source>
</evidence>
<feature type="transmembrane region" description="Helical" evidence="1">
    <location>
        <begin position="28"/>
        <end position="48"/>
    </location>
</feature>
<dbReference type="AlphaFoldDB" id="A0A1V4AXI6"/>
<evidence type="ECO:0000256" key="1">
    <source>
        <dbReference type="SAM" id="Phobius"/>
    </source>
</evidence>
<reference evidence="2 3" key="1">
    <citation type="journal article" date="2017" name="Water Res.">
        <title>Discovery and metagenomic analysis of an anammox bacterial enrichment related to Candidatus "Brocadia caroliniensis" in a full-scale glycerol-fed nitritation-denitritation separate centrate treatment process.</title>
        <authorList>
            <person name="Park H."/>
            <person name="Brotto A.C."/>
            <person name="van Loosdrecht M.C."/>
            <person name="Chandran K."/>
        </authorList>
    </citation>
    <scope>NUCLEOTIDE SEQUENCE [LARGE SCALE GENOMIC DNA]</scope>
    <source>
        <strain evidence="2">26THWARD</strain>
    </source>
</reference>
<comment type="caution">
    <text evidence="2">The sequence shown here is derived from an EMBL/GenBank/DDBJ whole genome shotgun (WGS) entry which is preliminary data.</text>
</comment>
<organism evidence="2 3">
    <name type="scientific">Candidatus Brocadia carolinensis</name>
    <dbReference type="NCBI Taxonomy" id="1004156"/>
    <lineage>
        <taxon>Bacteria</taxon>
        <taxon>Pseudomonadati</taxon>
        <taxon>Planctomycetota</taxon>
        <taxon>Candidatus Brocadiia</taxon>
        <taxon>Candidatus Brocadiales</taxon>
        <taxon>Candidatus Brocadiaceae</taxon>
        <taxon>Candidatus Brocadia</taxon>
    </lineage>
</organism>
<dbReference type="STRING" id="1004156.AYP45_01220"/>
<keyword evidence="1" id="KW-0472">Membrane</keyword>
<sequence>MIDGERSVVHLPLYIYLALSKGGFFVKFVYPLIILIVLTITQFNLLCAEATKKRTLTKH</sequence>
<accession>A0A1V4AXI6</accession>
<dbReference type="Proteomes" id="UP000189681">
    <property type="component" value="Unassembled WGS sequence"/>
</dbReference>
<name>A0A1V4AXI6_9BACT</name>